<sequence length="454" mass="49624">MVLVVMIDSLQRSQRTALYILRRTKVPQIDNRGQDGQITIFTIRSSAPTLYMPPMRLLVPLLLTISALNATHAAEAPVKTPATVDFKTCDKPEWPKEALRKEQTGTVMLGFLIGEEGKVIDAVLYQSSGFPLLDEAALNGIKRCQFIPRKINGVGISSWTRMQYVWVLDTPEKVKRTLADAETYRTAALAGDTTALYKLARIFRDGVGIQHDNEHYSKLLRGAADRGNAEAEAELASNYFYGQAGIKKDTAQALAWYQRAATHGHAYAQLRIANVYNAPKATPAELAQAADWYRKAAEQGNQDAAYKLGLLYENGRGVAQDYAEAAAWYRKGAEGGDAAASYGLGTLYLRGLGVERDPVQAATWFSKAAGKRMPSAEAALANLYFTGSGMPQNDEEGVKYLRRAAIASNLGAMRQLGQMLSQGDHMLADPAEGAVWLDKVARLSGPLTETEGDW</sequence>
<reference evidence="6 7" key="1">
    <citation type="submission" date="2019-11" db="EMBL/GenBank/DDBJ databases">
        <title>Type strains purchased from KCTC, JCM and DSMZ.</title>
        <authorList>
            <person name="Lu H."/>
        </authorList>
    </citation>
    <scope>NUCLEOTIDE SEQUENCE [LARGE SCALE GENOMIC DNA]</scope>
    <source>
        <strain evidence="6 7">KCTC 22382</strain>
    </source>
</reference>
<dbReference type="Gene3D" id="1.25.40.10">
    <property type="entry name" value="Tetratricopeptide repeat domain"/>
    <property type="match status" value="2"/>
</dbReference>
<dbReference type="Pfam" id="PF03544">
    <property type="entry name" value="TonB_C"/>
    <property type="match status" value="1"/>
</dbReference>
<feature type="domain" description="TonB C-terminal" evidence="5">
    <location>
        <begin position="79"/>
        <end position="175"/>
    </location>
</feature>
<dbReference type="InterPro" id="IPR037682">
    <property type="entry name" value="TonB_C"/>
</dbReference>
<keyword evidence="3" id="KW-1133">Transmembrane helix</keyword>
<evidence type="ECO:0000259" key="5">
    <source>
        <dbReference type="PROSITE" id="PS52015"/>
    </source>
</evidence>
<keyword evidence="2" id="KW-0812">Transmembrane</keyword>
<dbReference type="OrthoDB" id="8769760at2"/>
<dbReference type="InterPro" id="IPR006260">
    <property type="entry name" value="TonB/TolA_C"/>
</dbReference>
<dbReference type="AlphaFoldDB" id="A0A6L6PHT8"/>
<keyword evidence="7" id="KW-1185">Reference proteome</keyword>
<dbReference type="SUPFAM" id="SSF74653">
    <property type="entry name" value="TolA/TonB C-terminal domain"/>
    <property type="match status" value="1"/>
</dbReference>
<dbReference type="SMART" id="SM00671">
    <property type="entry name" value="SEL1"/>
    <property type="match status" value="7"/>
</dbReference>
<dbReference type="GO" id="GO:0055085">
    <property type="term" value="P:transmembrane transport"/>
    <property type="evidence" value="ECO:0007669"/>
    <property type="project" value="InterPro"/>
</dbReference>
<dbReference type="InterPro" id="IPR006597">
    <property type="entry name" value="Sel1-like"/>
</dbReference>
<dbReference type="PANTHER" id="PTHR11102:SF160">
    <property type="entry name" value="ERAD-ASSOCIATED E3 UBIQUITIN-PROTEIN LIGASE COMPONENT HRD3"/>
    <property type="match status" value="1"/>
</dbReference>
<dbReference type="Pfam" id="PF08238">
    <property type="entry name" value="Sel1"/>
    <property type="match status" value="7"/>
</dbReference>
<keyword evidence="4" id="KW-0472">Membrane</keyword>
<accession>A0A6L6PHT8</accession>
<protein>
    <submittedName>
        <fullName evidence="6">TonB family protein</fullName>
    </submittedName>
</protein>
<evidence type="ECO:0000313" key="6">
    <source>
        <dbReference type="EMBL" id="MTV38610.1"/>
    </source>
</evidence>
<evidence type="ECO:0000256" key="4">
    <source>
        <dbReference type="ARBA" id="ARBA00023136"/>
    </source>
</evidence>
<dbReference type="PANTHER" id="PTHR11102">
    <property type="entry name" value="SEL-1-LIKE PROTEIN"/>
    <property type="match status" value="1"/>
</dbReference>
<dbReference type="InterPro" id="IPR050767">
    <property type="entry name" value="Sel1_AlgK"/>
</dbReference>
<comment type="caution">
    <text evidence="6">The sequence shown here is derived from an EMBL/GenBank/DDBJ whole genome shotgun (WGS) entry which is preliminary data.</text>
</comment>
<dbReference type="PROSITE" id="PS52015">
    <property type="entry name" value="TONB_CTD"/>
    <property type="match status" value="1"/>
</dbReference>
<proteinExistence type="predicted"/>
<organism evidence="6 7">
    <name type="scientific">Duganella radicis</name>
    <dbReference type="NCBI Taxonomy" id="551988"/>
    <lineage>
        <taxon>Bacteria</taxon>
        <taxon>Pseudomonadati</taxon>
        <taxon>Pseudomonadota</taxon>
        <taxon>Betaproteobacteria</taxon>
        <taxon>Burkholderiales</taxon>
        <taxon>Oxalobacteraceae</taxon>
        <taxon>Telluria group</taxon>
        <taxon>Duganella</taxon>
    </lineage>
</organism>
<evidence type="ECO:0000313" key="7">
    <source>
        <dbReference type="Proteomes" id="UP000475582"/>
    </source>
</evidence>
<dbReference type="Gene3D" id="3.30.1150.10">
    <property type="match status" value="1"/>
</dbReference>
<dbReference type="GO" id="GO:0016020">
    <property type="term" value="C:membrane"/>
    <property type="evidence" value="ECO:0007669"/>
    <property type="project" value="UniProtKB-SubCell"/>
</dbReference>
<dbReference type="Proteomes" id="UP000475582">
    <property type="component" value="Unassembled WGS sequence"/>
</dbReference>
<comment type="subcellular location">
    <subcellularLocation>
        <location evidence="1">Membrane</location>
        <topology evidence="1">Single-pass membrane protein</topology>
    </subcellularLocation>
</comment>
<dbReference type="InterPro" id="IPR011990">
    <property type="entry name" value="TPR-like_helical_dom_sf"/>
</dbReference>
<evidence type="ECO:0000256" key="3">
    <source>
        <dbReference type="ARBA" id="ARBA00022989"/>
    </source>
</evidence>
<evidence type="ECO:0000256" key="1">
    <source>
        <dbReference type="ARBA" id="ARBA00004167"/>
    </source>
</evidence>
<dbReference type="NCBIfam" id="TIGR01352">
    <property type="entry name" value="tonB_Cterm"/>
    <property type="match status" value="1"/>
</dbReference>
<dbReference type="EMBL" id="WNKY01000012">
    <property type="protein sequence ID" value="MTV38610.1"/>
    <property type="molecule type" value="Genomic_DNA"/>
</dbReference>
<name>A0A6L6PHT8_9BURK</name>
<dbReference type="SUPFAM" id="SSF81901">
    <property type="entry name" value="HCP-like"/>
    <property type="match status" value="2"/>
</dbReference>
<gene>
    <name evidence="6" type="ORF">GM676_13585</name>
</gene>
<evidence type="ECO:0000256" key="2">
    <source>
        <dbReference type="ARBA" id="ARBA00022692"/>
    </source>
</evidence>